<sequence>MSSVRIGMLTPSSNTCLEPVTYDLLHGSATGTGNDLLHGSTAGTGKGTGTRSGTGSGEAAATATATATATAHFARVPVTRIALDSGSDAQFDPAPMLAAALQLADAQVDVIAWNGTSGSWLGVDRDRALCESITAETGVPATTSTLALLGACAAYGVSSLGLAVPYTRDVAERIVRTYAKEGVACTLAEPLGISENEAFARVPERDVARQIEAAAAAGDTAGGAAGDAHAVAVVCTNVYGARPAAELEPALGIPVFDSVAATLWQALDLADAHPALPGHGDLLRSGSLRARIQRALTELRGATGADRTTFRVDLPGHGLTVDLTAGEALGDGIRSIRRDASLDQRRLNTVEWLEQHRRPLVQPHFRTDPQPPQALVDVYGVHAQLLAPVERDGAMAGWISVHSMAEREWSEQDSAAVADAVARIHAALDDAH</sequence>
<dbReference type="InterPro" id="IPR053714">
    <property type="entry name" value="Iso_Racemase_Enz_sf"/>
</dbReference>
<evidence type="ECO:0000259" key="2">
    <source>
        <dbReference type="Pfam" id="PF01590"/>
    </source>
</evidence>
<name>A0ABT6RTG6_9ACTN</name>
<feature type="domain" description="GAF" evidence="2">
    <location>
        <begin position="288"/>
        <end position="424"/>
    </location>
</feature>
<evidence type="ECO:0000313" key="4">
    <source>
        <dbReference type="Proteomes" id="UP001224661"/>
    </source>
</evidence>
<dbReference type="PANTHER" id="PTHR40267:SF1">
    <property type="entry name" value="BLR3294 PROTEIN"/>
    <property type="match status" value="1"/>
</dbReference>
<proteinExistence type="predicted"/>
<feature type="compositionally biased region" description="Gly residues" evidence="1">
    <location>
        <begin position="42"/>
        <end position="56"/>
    </location>
</feature>
<dbReference type="Gene3D" id="3.40.50.12500">
    <property type="match status" value="1"/>
</dbReference>
<gene>
    <name evidence="3" type="ORF">QIS99_16185</name>
</gene>
<reference evidence="3 4" key="1">
    <citation type="submission" date="2023-05" db="EMBL/GenBank/DDBJ databases">
        <title>Draft genome sequence of Streptomyces sp. B-S-A8 isolated from a cave soil in Thailand.</title>
        <authorList>
            <person name="Chamroensaksri N."/>
            <person name="Muangham S."/>
        </authorList>
    </citation>
    <scope>NUCLEOTIDE SEQUENCE [LARGE SCALE GENOMIC DNA]</scope>
    <source>
        <strain evidence="3 4">B-S-A8</strain>
    </source>
</reference>
<accession>A0ABT6RTG6</accession>
<dbReference type="RefSeq" id="WP_282514074.1">
    <property type="nucleotide sequence ID" value="NZ_JASCIR010000012.1"/>
</dbReference>
<dbReference type="Proteomes" id="UP001224661">
    <property type="component" value="Unassembled WGS sequence"/>
</dbReference>
<dbReference type="SUPFAM" id="SSF55781">
    <property type="entry name" value="GAF domain-like"/>
    <property type="match status" value="1"/>
</dbReference>
<evidence type="ECO:0000256" key="1">
    <source>
        <dbReference type="SAM" id="MobiDB-lite"/>
    </source>
</evidence>
<dbReference type="InterPro" id="IPR029016">
    <property type="entry name" value="GAF-like_dom_sf"/>
</dbReference>
<keyword evidence="4" id="KW-1185">Reference proteome</keyword>
<dbReference type="PANTHER" id="PTHR40267">
    <property type="entry name" value="BLR3294 PROTEIN"/>
    <property type="match status" value="1"/>
</dbReference>
<dbReference type="InterPro" id="IPR026286">
    <property type="entry name" value="MaiA/AMDase"/>
</dbReference>
<comment type="caution">
    <text evidence="3">The sequence shown here is derived from an EMBL/GenBank/DDBJ whole genome shotgun (WGS) entry which is preliminary data.</text>
</comment>
<dbReference type="Pfam" id="PF17645">
    <property type="entry name" value="Amdase"/>
    <property type="match status" value="1"/>
</dbReference>
<evidence type="ECO:0000313" key="3">
    <source>
        <dbReference type="EMBL" id="MDI3387726.1"/>
    </source>
</evidence>
<dbReference type="InterPro" id="IPR003018">
    <property type="entry name" value="GAF"/>
</dbReference>
<protein>
    <submittedName>
        <fullName evidence="3">GAF domain-containing protein</fullName>
    </submittedName>
</protein>
<organism evidence="3 4">
    <name type="scientific">Streptomyces solicavernae</name>
    <dbReference type="NCBI Taxonomy" id="3043614"/>
    <lineage>
        <taxon>Bacteria</taxon>
        <taxon>Bacillati</taxon>
        <taxon>Actinomycetota</taxon>
        <taxon>Actinomycetes</taxon>
        <taxon>Kitasatosporales</taxon>
        <taxon>Streptomycetaceae</taxon>
        <taxon>Streptomyces</taxon>
    </lineage>
</organism>
<feature type="region of interest" description="Disordered" evidence="1">
    <location>
        <begin position="35"/>
        <end position="58"/>
    </location>
</feature>
<dbReference type="Gene3D" id="3.30.450.40">
    <property type="match status" value="1"/>
</dbReference>
<dbReference type="Pfam" id="PF01590">
    <property type="entry name" value="GAF"/>
    <property type="match status" value="1"/>
</dbReference>
<dbReference type="EMBL" id="JASCIR010000012">
    <property type="protein sequence ID" value="MDI3387726.1"/>
    <property type="molecule type" value="Genomic_DNA"/>
</dbReference>